<dbReference type="Gene3D" id="3.30.1490.300">
    <property type="match status" value="1"/>
</dbReference>
<accession>A0A9D2JSY1</accession>
<dbReference type="EMBL" id="DXBG01000231">
    <property type="protein sequence ID" value="HIZ66186.1"/>
    <property type="molecule type" value="Genomic_DNA"/>
</dbReference>
<dbReference type="Gene3D" id="3.30.420.40">
    <property type="match status" value="2"/>
</dbReference>
<reference evidence="1" key="1">
    <citation type="journal article" date="2021" name="PeerJ">
        <title>Extensive microbial diversity within the chicken gut microbiome revealed by metagenomics and culture.</title>
        <authorList>
            <person name="Gilroy R."/>
            <person name="Ravi A."/>
            <person name="Getino M."/>
            <person name="Pursley I."/>
            <person name="Horton D.L."/>
            <person name="Alikhan N.F."/>
            <person name="Baker D."/>
            <person name="Gharbi K."/>
            <person name="Hall N."/>
            <person name="Watson M."/>
            <person name="Adriaenssens E.M."/>
            <person name="Foster-Nyarko E."/>
            <person name="Jarju S."/>
            <person name="Secka A."/>
            <person name="Antonio M."/>
            <person name="Oren A."/>
            <person name="Chaudhuri R.R."/>
            <person name="La Ragione R."/>
            <person name="Hildebrand F."/>
            <person name="Pallen M.J."/>
        </authorList>
    </citation>
    <scope>NUCLEOTIDE SEQUENCE</scope>
    <source>
        <strain evidence="1">1068</strain>
    </source>
</reference>
<evidence type="ECO:0000313" key="1">
    <source>
        <dbReference type="EMBL" id="HIZ66186.1"/>
    </source>
</evidence>
<protein>
    <recommendedName>
        <fullName evidence="3">Competence protein A</fullName>
    </recommendedName>
</protein>
<dbReference type="AlphaFoldDB" id="A0A9D2JSY1"/>
<dbReference type="Proteomes" id="UP000824056">
    <property type="component" value="Unassembled WGS sequence"/>
</dbReference>
<evidence type="ECO:0008006" key="3">
    <source>
        <dbReference type="Google" id="ProtNLM"/>
    </source>
</evidence>
<name>A0A9D2JSY1_9FIRM</name>
<proteinExistence type="predicted"/>
<organism evidence="1 2">
    <name type="scientific">Candidatus Blautia pullicola</name>
    <dbReference type="NCBI Taxonomy" id="2838498"/>
    <lineage>
        <taxon>Bacteria</taxon>
        <taxon>Bacillati</taxon>
        <taxon>Bacillota</taxon>
        <taxon>Clostridia</taxon>
        <taxon>Lachnospirales</taxon>
        <taxon>Lachnospiraceae</taxon>
        <taxon>Blautia</taxon>
    </lineage>
</organism>
<evidence type="ECO:0000313" key="2">
    <source>
        <dbReference type="Proteomes" id="UP000824056"/>
    </source>
</evidence>
<sequence length="302" mass="34289">MKKCLGIQIESRKARLALCRGREVLAFQEEVLPPGLAEEGSVLDWEEMGALLEKKAGIFTKECGQAAVVLPDKLTYVARLQLPDMSRKQVKLNLPYELQELPWERGDYILDYEVLKRTEREGEGKYLELLAGAAQKALIEKYRELVKRLGMRLVLALPEAVVYQGLIDRAKREKKEEVPGDFALLYLGEERGKLCMFRKGRYETGKELEAGTEDYSVPREQDRIGLEVMRALNFFQYTYPQSSVDTLYCWGIGIDSSGLLPAIKESAGVKVIPAWQLFSGKEENPFVYEGAAAAIAWDRNRR</sequence>
<comment type="caution">
    <text evidence="1">The sequence shown here is derived from an EMBL/GenBank/DDBJ whole genome shotgun (WGS) entry which is preliminary data.</text>
</comment>
<dbReference type="SUPFAM" id="SSF53067">
    <property type="entry name" value="Actin-like ATPase domain"/>
    <property type="match status" value="1"/>
</dbReference>
<reference evidence="1" key="2">
    <citation type="submission" date="2021-04" db="EMBL/GenBank/DDBJ databases">
        <authorList>
            <person name="Gilroy R."/>
        </authorList>
    </citation>
    <scope>NUCLEOTIDE SEQUENCE</scope>
    <source>
        <strain evidence="1">1068</strain>
    </source>
</reference>
<dbReference type="InterPro" id="IPR043129">
    <property type="entry name" value="ATPase_NBD"/>
</dbReference>
<gene>
    <name evidence="1" type="ORF">H9809_09860</name>
</gene>